<reference evidence="1" key="1">
    <citation type="journal article" date="2015" name="Nature">
        <title>Complex archaea that bridge the gap between prokaryotes and eukaryotes.</title>
        <authorList>
            <person name="Spang A."/>
            <person name="Saw J.H."/>
            <person name="Jorgensen S.L."/>
            <person name="Zaremba-Niedzwiedzka K."/>
            <person name="Martijn J."/>
            <person name="Lind A.E."/>
            <person name="van Eijk R."/>
            <person name="Schleper C."/>
            <person name="Guy L."/>
            <person name="Ettema T.J."/>
        </authorList>
    </citation>
    <scope>NUCLEOTIDE SEQUENCE</scope>
</reference>
<proteinExistence type="predicted"/>
<dbReference type="AlphaFoldDB" id="A0A0F9T8U3"/>
<organism evidence="1">
    <name type="scientific">marine sediment metagenome</name>
    <dbReference type="NCBI Taxonomy" id="412755"/>
    <lineage>
        <taxon>unclassified sequences</taxon>
        <taxon>metagenomes</taxon>
        <taxon>ecological metagenomes</taxon>
    </lineage>
</organism>
<gene>
    <name evidence="1" type="ORF">LCGC14_0357700</name>
</gene>
<sequence>MMAEQAARLITQTRERAQSRYAECETCEYRGPGHGMNCMECCPIETEAKRDGRKTELRPGIGYCDDCGEERWPQTYVGYGMMVCLDCLTPKEKESNLVVDPSPLTILSYGGKK</sequence>
<accession>A0A0F9T8U3</accession>
<evidence type="ECO:0000313" key="1">
    <source>
        <dbReference type="EMBL" id="KKN77645.1"/>
    </source>
</evidence>
<dbReference type="EMBL" id="LAZR01000275">
    <property type="protein sequence ID" value="KKN77645.1"/>
    <property type="molecule type" value="Genomic_DNA"/>
</dbReference>
<comment type="caution">
    <text evidence="1">The sequence shown here is derived from an EMBL/GenBank/DDBJ whole genome shotgun (WGS) entry which is preliminary data.</text>
</comment>
<name>A0A0F9T8U3_9ZZZZ</name>
<protein>
    <submittedName>
        <fullName evidence="1">Uncharacterized protein</fullName>
    </submittedName>
</protein>